<sequence>MMNIVVVLTCIVGVSLAAPTFDPCADKLKTMQKCFIDNGIPSEEVNAMIKAVSIGDVAGMNITNYCGDRKDSFLNATKCMRDAVTMCSPNNLIASLEVDYSKYMDGLCNDKNIKLECLSVVSKPGMEDAFNKCFSVKIAQQGNSTTVSACDQGKIASSCLEAAMKECDAHTAEFYHTFLQSTVEQVCKETIVFG</sequence>
<evidence type="ECO:0000313" key="3">
    <source>
        <dbReference type="RefSeq" id="XP_005094683.1"/>
    </source>
</evidence>
<keyword evidence="1" id="KW-0732">Signal</keyword>
<feature type="chain" id="PRO_5045664970" evidence="1">
    <location>
        <begin position="18"/>
        <end position="194"/>
    </location>
</feature>
<protein>
    <submittedName>
        <fullName evidence="3">Uncharacterized protein LOC101847944 isoform X1</fullName>
    </submittedName>
</protein>
<reference evidence="3" key="1">
    <citation type="submission" date="2025-08" db="UniProtKB">
        <authorList>
            <consortium name="RefSeq"/>
        </authorList>
    </citation>
    <scope>IDENTIFICATION</scope>
</reference>
<keyword evidence="2" id="KW-1185">Reference proteome</keyword>
<dbReference type="GeneID" id="101847944"/>
<evidence type="ECO:0000313" key="2">
    <source>
        <dbReference type="Proteomes" id="UP000694888"/>
    </source>
</evidence>
<proteinExistence type="predicted"/>
<dbReference type="RefSeq" id="XP_005094683.1">
    <property type="nucleotide sequence ID" value="XM_005094626.2"/>
</dbReference>
<evidence type="ECO:0000256" key="1">
    <source>
        <dbReference type="SAM" id="SignalP"/>
    </source>
</evidence>
<accession>A0ABM0JIV7</accession>
<organism evidence="2 3">
    <name type="scientific">Aplysia californica</name>
    <name type="common">California sea hare</name>
    <dbReference type="NCBI Taxonomy" id="6500"/>
    <lineage>
        <taxon>Eukaryota</taxon>
        <taxon>Metazoa</taxon>
        <taxon>Spiralia</taxon>
        <taxon>Lophotrochozoa</taxon>
        <taxon>Mollusca</taxon>
        <taxon>Gastropoda</taxon>
        <taxon>Heterobranchia</taxon>
        <taxon>Euthyneura</taxon>
        <taxon>Tectipleura</taxon>
        <taxon>Aplysiida</taxon>
        <taxon>Aplysioidea</taxon>
        <taxon>Aplysiidae</taxon>
        <taxon>Aplysia</taxon>
    </lineage>
</organism>
<name>A0ABM0JIV7_APLCA</name>
<dbReference type="Proteomes" id="UP000694888">
    <property type="component" value="Unplaced"/>
</dbReference>
<gene>
    <name evidence="3" type="primary">LOC101847944</name>
</gene>
<feature type="signal peptide" evidence="1">
    <location>
        <begin position="1"/>
        <end position="17"/>
    </location>
</feature>